<evidence type="ECO:0000313" key="2">
    <source>
        <dbReference type="EMBL" id="MCL6271791.1"/>
    </source>
</evidence>
<gene>
    <name evidence="2" type="ORF">M3P05_17875</name>
</gene>
<feature type="signal peptide" evidence="1">
    <location>
        <begin position="1"/>
        <end position="23"/>
    </location>
</feature>
<reference evidence="2 3" key="1">
    <citation type="submission" date="2022-05" db="EMBL/GenBank/DDBJ databases">
        <authorList>
            <person name="Park J.-S."/>
        </authorList>
    </citation>
    <scope>NUCLEOTIDE SEQUENCE [LARGE SCALE GENOMIC DNA]</scope>
    <source>
        <strain evidence="2 3">2012CJ34-2</strain>
    </source>
</reference>
<keyword evidence="3" id="KW-1185">Reference proteome</keyword>
<evidence type="ECO:0000256" key="1">
    <source>
        <dbReference type="SAM" id="SignalP"/>
    </source>
</evidence>
<name>A0ABT0PKJ0_9GAMM</name>
<dbReference type="EMBL" id="JAMFLX010000032">
    <property type="protein sequence ID" value="MCL6271791.1"/>
    <property type="molecule type" value="Genomic_DNA"/>
</dbReference>
<proteinExistence type="predicted"/>
<dbReference type="RefSeq" id="WP_249701439.1">
    <property type="nucleotide sequence ID" value="NZ_JAMFLX010000032.1"/>
</dbReference>
<keyword evidence="1" id="KW-0732">Signal</keyword>
<feature type="chain" id="PRO_5045602065" description="Lipoprotein" evidence="1">
    <location>
        <begin position="24"/>
        <end position="287"/>
    </location>
</feature>
<sequence>MPVRTHYKPVLILMLLGLLSACSDFSPEAELARLSDKYGITIKAGDPAHFFVPPYTEADAEIHRAVMTPAKGEALEEALKGADEALSAYPTGYFSKLSKAVFFAGTLKFDDVEAGGSYGPEWIVIVADIDDPSAAIYETARYGVHHEFSSLVWKRSPETQLAWSLLMPEGWQPAQSSAKALEITEKEHPTYNNGFLSEYAKTSAENDFNTYAEIAFLEPERLAALAKEQPIIAEKLGILIRAYQEVSSDINSTFSKLGLLEFADVYGDPIALPIKLILPPRNMSSKE</sequence>
<evidence type="ECO:0008006" key="4">
    <source>
        <dbReference type="Google" id="ProtNLM"/>
    </source>
</evidence>
<protein>
    <recommendedName>
        <fullName evidence="4">Lipoprotein</fullName>
    </recommendedName>
</protein>
<accession>A0ABT0PKJ0</accession>
<dbReference type="Proteomes" id="UP001203338">
    <property type="component" value="Unassembled WGS sequence"/>
</dbReference>
<organism evidence="2 3">
    <name type="scientific">Parendozoicomonas callyspongiae</name>
    <dbReference type="NCBI Taxonomy" id="2942213"/>
    <lineage>
        <taxon>Bacteria</taxon>
        <taxon>Pseudomonadati</taxon>
        <taxon>Pseudomonadota</taxon>
        <taxon>Gammaproteobacteria</taxon>
        <taxon>Oceanospirillales</taxon>
        <taxon>Endozoicomonadaceae</taxon>
        <taxon>Parendozoicomonas</taxon>
    </lineage>
</organism>
<comment type="caution">
    <text evidence="2">The sequence shown here is derived from an EMBL/GenBank/DDBJ whole genome shotgun (WGS) entry which is preliminary data.</text>
</comment>
<dbReference type="Gene3D" id="3.40.390.70">
    <property type="match status" value="1"/>
</dbReference>
<dbReference type="PROSITE" id="PS51257">
    <property type="entry name" value="PROKAR_LIPOPROTEIN"/>
    <property type="match status" value="1"/>
</dbReference>
<evidence type="ECO:0000313" key="3">
    <source>
        <dbReference type="Proteomes" id="UP001203338"/>
    </source>
</evidence>